<dbReference type="InterPro" id="IPR003591">
    <property type="entry name" value="Leu-rich_rpt_typical-subtyp"/>
</dbReference>
<dbReference type="GO" id="GO:0006952">
    <property type="term" value="P:defense response"/>
    <property type="evidence" value="ECO:0007669"/>
    <property type="project" value="UniProtKB-ARBA"/>
</dbReference>
<dbReference type="AlphaFoldDB" id="A0A2U1M3M9"/>
<evidence type="ECO:0000256" key="7">
    <source>
        <dbReference type="ARBA" id="ARBA00022737"/>
    </source>
</evidence>
<sequence length="547" mass="61132">MYNSAFIFYETGVECCEWQGVGCDRRNGHVVKLDLRSPISFIDRYTLNTSNRLEGKISPSLLNLKHLRYLDLSMNNFSGQSIPEFFGSFKYLEYLNLSYSGFSGVVPPHLGNLSRLQYLDLNQYEYLLSGYRVLPYDVSLMVKDDLRWVSLLSSLKHLDLSGITTGNHIDWFHPVNMLPSLLTLNLAHCNINIPSIKFINFTSLNSLDLSSNGINSTIPVWLLNLTGLVHLDLHNNSFHGRIPDSFGTLSSLSSIDLFSNQFNISMPDLFWNLSSLVSLDLSHNGFQGSVPADLKLCNLSVLNLSDNKFAGDLSCFIGNMSDCLRNSLKQLNLGKNQFNGGIPNKIGEFKKLDGRLILNSNRLSGKIPPSLGGLSSLREMDLSINQLNGSIPESIGQLSMLGYIDFSGNQLSGSIPESIGQLSMLENLYLRNNSLVGVVSEIHFTKLNNLTYLSLSDNSLLTFNASPHWIPPFQLKYFVASSCNIGPNFPNWLQTQTDQLQVLALSNSSIRDRIPEWFENITFHITYLDLSDNQIGGKLPRFHGSGF</sequence>
<keyword evidence="5" id="KW-0812">Transmembrane</keyword>
<comment type="subcellular location">
    <subcellularLocation>
        <location evidence="1">Cell membrane</location>
        <topology evidence="1">Single-pass type I membrane protein</topology>
    </subcellularLocation>
</comment>
<dbReference type="FunFam" id="3.80.10.10:FF:001347">
    <property type="entry name" value="LRR receptor-like serine/threonine-protein kinase GSO2"/>
    <property type="match status" value="1"/>
</dbReference>
<evidence type="ECO:0000313" key="12">
    <source>
        <dbReference type="EMBL" id="PWA55869.1"/>
    </source>
</evidence>
<evidence type="ECO:0000256" key="10">
    <source>
        <dbReference type="ARBA" id="ARBA00023170"/>
    </source>
</evidence>
<dbReference type="Gene3D" id="3.80.10.10">
    <property type="entry name" value="Ribonuclease Inhibitor"/>
    <property type="match status" value="3"/>
</dbReference>
<dbReference type="PANTHER" id="PTHR48063:SF106">
    <property type="entry name" value="LEUCINE-RICH REPEAT DOMAIN, L DOMAIN-LIKE PROTEIN-RELATED"/>
    <property type="match status" value="1"/>
</dbReference>
<dbReference type="InterPro" id="IPR046956">
    <property type="entry name" value="RLP23-like"/>
</dbReference>
<dbReference type="Pfam" id="PF00560">
    <property type="entry name" value="LRR_1"/>
    <property type="match status" value="10"/>
</dbReference>
<keyword evidence="11" id="KW-0325">Glycoprotein</keyword>
<keyword evidence="8" id="KW-1133">Transmembrane helix</keyword>
<dbReference type="InterPro" id="IPR001611">
    <property type="entry name" value="Leu-rich_rpt"/>
</dbReference>
<keyword evidence="9" id="KW-0472">Membrane</keyword>
<evidence type="ECO:0000256" key="2">
    <source>
        <dbReference type="ARBA" id="ARBA00009592"/>
    </source>
</evidence>
<name>A0A2U1M3M9_ARTAN</name>
<dbReference type="Pfam" id="PF13516">
    <property type="entry name" value="LRR_6"/>
    <property type="match status" value="1"/>
</dbReference>
<dbReference type="GO" id="GO:0005886">
    <property type="term" value="C:plasma membrane"/>
    <property type="evidence" value="ECO:0007669"/>
    <property type="project" value="UniProtKB-SubCell"/>
</dbReference>
<dbReference type="InterPro" id="IPR032675">
    <property type="entry name" value="LRR_dom_sf"/>
</dbReference>
<dbReference type="FunFam" id="3.80.10.10:FF:000095">
    <property type="entry name" value="LRR receptor-like serine/threonine-protein kinase GSO1"/>
    <property type="match status" value="1"/>
</dbReference>
<evidence type="ECO:0000313" key="13">
    <source>
        <dbReference type="Proteomes" id="UP000245207"/>
    </source>
</evidence>
<keyword evidence="6" id="KW-0732">Signal</keyword>
<evidence type="ECO:0000256" key="8">
    <source>
        <dbReference type="ARBA" id="ARBA00022989"/>
    </source>
</evidence>
<dbReference type="GO" id="GO:0051707">
    <property type="term" value="P:response to other organism"/>
    <property type="evidence" value="ECO:0007669"/>
    <property type="project" value="UniProtKB-ARBA"/>
</dbReference>
<keyword evidence="10" id="KW-0675">Receptor</keyword>
<dbReference type="SUPFAM" id="SSF52047">
    <property type="entry name" value="RNI-like"/>
    <property type="match status" value="2"/>
</dbReference>
<dbReference type="OrthoDB" id="1060944at2759"/>
<dbReference type="STRING" id="35608.A0A2U1M3M9"/>
<evidence type="ECO:0000256" key="6">
    <source>
        <dbReference type="ARBA" id="ARBA00022729"/>
    </source>
</evidence>
<evidence type="ECO:0000256" key="4">
    <source>
        <dbReference type="ARBA" id="ARBA00022614"/>
    </source>
</evidence>
<comment type="similarity">
    <text evidence="2">Belongs to the RLP family.</text>
</comment>
<gene>
    <name evidence="12" type="ORF">CTI12_AA419420</name>
</gene>
<evidence type="ECO:0000256" key="1">
    <source>
        <dbReference type="ARBA" id="ARBA00004251"/>
    </source>
</evidence>
<keyword evidence="13" id="KW-1185">Reference proteome</keyword>
<dbReference type="EMBL" id="PKPP01006636">
    <property type="protein sequence ID" value="PWA55869.1"/>
    <property type="molecule type" value="Genomic_DNA"/>
</dbReference>
<accession>A0A2U1M3M9</accession>
<dbReference type="PANTHER" id="PTHR48063">
    <property type="entry name" value="LRR RECEPTOR-LIKE KINASE"/>
    <property type="match status" value="1"/>
</dbReference>
<keyword evidence="7" id="KW-0677">Repeat</keyword>
<keyword evidence="3" id="KW-1003">Cell membrane</keyword>
<organism evidence="12 13">
    <name type="scientific">Artemisia annua</name>
    <name type="common">Sweet wormwood</name>
    <dbReference type="NCBI Taxonomy" id="35608"/>
    <lineage>
        <taxon>Eukaryota</taxon>
        <taxon>Viridiplantae</taxon>
        <taxon>Streptophyta</taxon>
        <taxon>Embryophyta</taxon>
        <taxon>Tracheophyta</taxon>
        <taxon>Spermatophyta</taxon>
        <taxon>Magnoliopsida</taxon>
        <taxon>eudicotyledons</taxon>
        <taxon>Gunneridae</taxon>
        <taxon>Pentapetalae</taxon>
        <taxon>asterids</taxon>
        <taxon>campanulids</taxon>
        <taxon>Asterales</taxon>
        <taxon>Asteraceae</taxon>
        <taxon>Asteroideae</taxon>
        <taxon>Anthemideae</taxon>
        <taxon>Artemisiinae</taxon>
        <taxon>Artemisia</taxon>
    </lineage>
</organism>
<proteinExistence type="inferred from homology"/>
<protein>
    <submittedName>
        <fullName evidence="12">Disease resistance family protein / LRR family protein</fullName>
    </submittedName>
</protein>
<dbReference type="SMART" id="SM00369">
    <property type="entry name" value="LRR_TYP"/>
    <property type="match status" value="7"/>
</dbReference>
<evidence type="ECO:0000256" key="5">
    <source>
        <dbReference type="ARBA" id="ARBA00022692"/>
    </source>
</evidence>
<evidence type="ECO:0000256" key="9">
    <source>
        <dbReference type="ARBA" id="ARBA00023136"/>
    </source>
</evidence>
<dbReference type="Proteomes" id="UP000245207">
    <property type="component" value="Unassembled WGS sequence"/>
</dbReference>
<keyword evidence="4" id="KW-0433">Leucine-rich repeat</keyword>
<comment type="caution">
    <text evidence="12">The sequence shown here is derived from an EMBL/GenBank/DDBJ whole genome shotgun (WGS) entry which is preliminary data.</text>
</comment>
<reference evidence="12 13" key="1">
    <citation type="journal article" date="2018" name="Mol. Plant">
        <title>The genome of Artemisia annua provides insight into the evolution of Asteraceae family and artemisinin biosynthesis.</title>
        <authorList>
            <person name="Shen Q."/>
            <person name="Zhang L."/>
            <person name="Liao Z."/>
            <person name="Wang S."/>
            <person name="Yan T."/>
            <person name="Shi P."/>
            <person name="Liu M."/>
            <person name="Fu X."/>
            <person name="Pan Q."/>
            <person name="Wang Y."/>
            <person name="Lv Z."/>
            <person name="Lu X."/>
            <person name="Zhang F."/>
            <person name="Jiang W."/>
            <person name="Ma Y."/>
            <person name="Chen M."/>
            <person name="Hao X."/>
            <person name="Li L."/>
            <person name="Tang Y."/>
            <person name="Lv G."/>
            <person name="Zhou Y."/>
            <person name="Sun X."/>
            <person name="Brodelius P.E."/>
            <person name="Rose J.K.C."/>
            <person name="Tang K."/>
        </authorList>
    </citation>
    <scope>NUCLEOTIDE SEQUENCE [LARGE SCALE GENOMIC DNA]</scope>
    <source>
        <strain evidence="13">cv. Huhao1</strain>
        <tissue evidence="12">Leaf</tissue>
    </source>
</reference>
<evidence type="ECO:0000256" key="3">
    <source>
        <dbReference type="ARBA" id="ARBA00022475"/>
    </source>
</evidence>
<evidence type="ECO:0000256" key="11">
    <source>
        <dbReference type="ARBA" id="ARBA00023180"/>
    </source>
</evidence>